<sequence>MISLHGPDKTGRYWDEDYGEVEFLACVMECGTQTDYKSQNPYLDYWAVVDVWFKRHFPERWAKQSNSQSDTSFTCQMGFKIALWDWLGKHDGAATDE</sequence>
<proteinExistence type="predicted"/>
<comment type="caution">
    <text evidence="1">The sequence shown here is derived from an EMBL/GenBank/DDBJ whole genome shotgun (WGS) entry which is preliminary data.</text>
</comment>
<evidence type="ECO:0000313" key="1">
    <source>
        <dbReference type="EMBL" id="KKM69359.1"/>
    </source>
</evidence>
<name>A0A0F9JHL8_9ZZZZ</name>
<dbReference type="AlphaFoldDB" id="A0A0F9JHL8"/>
<organism evidence="1">
    <name type="scientific">marine sediment metagenome</name>
    <dbReference type="NCBI Taxonomy" id="412755"/>
    <lineage>
        <taxon>unclassified sequences</taxon>
        <taxon>metagenomes</taxon>
        <taxon>ecological metagenomes</taxon>
    </lineage>
</organism>
<gene>
    <name evidence="1" type="ORF">LCGC14_1451560</name>
</gene>
<accession>A0A0F9JHL8</accession>
<dbReference type="EMBL" id="LAZR01010003">
    <property type="protein sequence ID" value="KKM69359.1"/>
    <property type="molecule type" value="Genomic_DNA"/>
</dbReference>
<reference evidence="1" key="1">
    <citation type="journal article" date="2015" name="Nature">
        <title>Complex archaea that bridge the gap between prokaryotes and eukaryotes.</title>
        <authorList>
            <person name="Spang A."/>
            <person name="Saw J.H."/>
            <person name="Jorgensen S.L."/>
            <person name="Zaremba-Niedzwiedzka K."/>
            <person name="Martijn J."/>
            <person name="Lind A.E."/>
            <person name="van Eijk R."/>
            <person name="Schleper C."/>
            <person name="Guy L."/>
            <person name="Ettema T.J."/>
        </authorList>
    </citation>
    <scope>NUCLEOTIDE SEQUENCE</scope>
</reference>
<protein>
    <submittedName>
        <fullName evidence="1">Uncharacterized protein</fullName>
    </submittedName>
</protein>